<dbReference type="InterPro" id="IPR024478">
    <property type="entry name" value="HlyB_4HB_MCP"/>
</dbReference>
<dbReference type="CDD" id="cd19411">
    <property type="entry name" value="MCP2201-like_sensor"/>
    <property type="match status" value="1"/>
</dbReference>
<organism evidence="9 10">
    <name type="scientific">Uliginosibacterium paludis</name>
    <dbReference type="NCBI Taxonomy" id="1615952"/>
    <lineage>
        <taxon>Bacteria</taxon>
        <taxon>Pseudomonadati</taxon>
        <taxon>Pseudomonadota</taxon>
        <taxon>Betaproteobacteria</taxon>
        <taxon>Rhodocyclales</taxon>
        <taxon>Zoogloeaceae</taxon>
        <taxon>Uliginosibacterium</taxon>
    </lineage>
</organism>
<dbReference type="PROSITE" id="PS50111">
    <property type="entry name" value="CHEMOTAXIS_TRANSDUC_2"/>
    <property type="match status" value="1"/>
</dbReference>
<feature type="transmembrane region" description="Helical" evidence="6">
    <location>
        <begin position="190"/>
        <end position="211"/>
    </location>
</feature>
<feature type="domain" description="HAMP" evidence="8">
    <location>
        <begin position="494"/>
        <end position="540"/>
    </location>
</feature>
<protein>
    <submittedName>
        <fullName evidence="9">Methyl-accepting chemotaxis protein</fullName>
    </submittedName>
</protein>
<keyword evidence="3" id="KW-0807">Transducer</keyword>
<accession>A0ABV2CVX1</accession>
<dbReference type="Pfam" id="PF00015">
    <property type="entry name" value="MCPsignal"/>
    <property type="match status" value="1"/>
</dbReference>
<keyword evidence="1" id="KW-0488">Methylation</keyword>
<feature type="compositionally biased region" description="Low complexity" evidence="5">
    <location>
        <begin position="804"/>
        <end position="815"/>
    </location>
</feature>
<dbReference type="InterPro" id="IPR003660">
    <property type="entry name" value="HAMP_dom"/>
</dbReference>
<dbReference type="Pfam" id="PF18575">
    <property type="entry name" value="HAMP_N3"/>
    <property type="match status" value="1"/>
</dbReference>
<dbReference type="InterPro" id="IPR054421">
    <property type="entry name" value="McpB_HAMP_2nd"/>
</dbReference>
<feature type="domain" description="HAMP" evidence="8">
    <location>
        <begin position="403"/>
        <end position="448"/>
    </location>
</feature>
<gene>
    <name evidence="9" type="ORF">ABVT11_19750</name>
</gene>
<dbReference type="InterPro" id="IPR041395">
    <property type="entry name" value="McpB_HAMP_3rd"/>
</dbReference>
<dbReference type="Pfam" id="PF21927">
    <property type="entry name" value="McpB_HAMP_2"/>
    <property type="match status" value="1"/>
</dbReference>
<proteinExistence type="inferred from homology"/>
<evidence type="ECO:0000313" key="10">
    <source>
        <dbReference type="Proteomes" id="UP001548590"/>
    </source>
</evidence>
<dbReference type="Gene3D" id="1.20.120.1530">
    <property type="match status" value="2"/>
</dbReference>
<evidence type="ECO:0000313" key="9">
    <source>
        <dbReference type="EMBL" id="MET1492084.1"/>
    </source>
</evidence>
<keyword evidence="4" id="KW-0175">Coiled coil</keyword>
<dbReference type="PROSITE" id="PS50885">
    <property type="entry name" value="HAMP"/>
    <property type="match status" value="2"/>
</dbReference>
<evidence type="ECO:0000259" key="8">
    <source>
        <dbReference type="PROSITE" id="PS50885"/>
    </source>
</evidence>
<dbReference type="Gene3D" id="1.10.287.950">
    <property type="entry name" value="Methyl-accepting chemotaxis protein"/>
    <property type="match status" value="1"/>
</dbReference>
<feature type="coiled-coil region" evidence="4">
    <location>
        <begin position="535"/>
        <end position="601"/>
    </location>
</feature>
<feature type="region of interest" description="Disordered" evidence="5">
    <location>
        <begin position="798"/>
        <end position="829"/>
    </location>
</feature>
<keyword evidence="6" id="KW-1133">Transmembrane helix</keyword>
<evidence type="ECO:0000256" key="1">
    <source>
        <dbReference type="ARBA" id="ARBA00022481"/>
    </source>
</evidence>
<evidence type="ECO:0000256" key="4">
    <source>
        <dbReference type="SAM" id="Coils"/>
    </source>
</evidence>
<dbReference type="InterPro" id="IPR004089">
    <property type="entry name" value="MCPsignal_dom"/>
</dbReference>
<dbReference type="EMBL" id="JBEWLZ010000020">
    <property type="protein sequence ID" value="MET1492084.1"/>
    <property type="molecule type" value="Genomic_DNA"/>
</dbReference>
<keyword evidence="10" id="KW-1185">Reference proteome</keyword>
<dbReference type="PANTHER" id="PTHR43531:SF14">
    <property type="entry name" value="METHYL-ACCEPTING CHEMOTAXIS PROTEIN I-RELATED"/>
    <property type="match status" value="1"/>
</dbReference>
<dbReference type="SUPFAM" id="SSF58104">
    <property type="entry name" value="Methyl-accepting chemotaxis protein (MCP) signaling domain"/>
    <property type="match status" value="1"/>
</dbReference>
<keyword evidence="6" id="KW-0812">Transmembrane</keyword>
<comment type="similarity">
    <text evidence="2">Belongs to the methyl-accepting chemotaxis (MCP) protein family.</text>
</comment>
<reference evidence="9 10" key="1">
    <citation type="submission" date="2024-07" db="EMBL/GenBank/DDBJ databases">
        <title>Uliginosibacterium paludis KCTC:42655.</title>
        <authorList>
            <person name="Kim M.K."/>
        </authorList>
    </citation>
    <scope>NUCLEOTIDE SEQUENCE [LARGE SCALE GENOMIC DNA]</scope>
    <source>
        <strain evidence="9 10">KCTC 42655</strain>
    </source>
</reference>
<keyword evidence="6" id="KW-0472">Membrane</keyword>
<evidence type="ECO:0000259" key="7">
    <source>
        <dbReference type="PROSITE" id="PS50111"/>
    </source>
</evidence>
<dbReference type="InterPro" id="IPR047347">
    <property type="entry name" value="YvaQ-like_sensor"/>
</dbReference>
<evidence type="ECO:0000256" key="5">
    <source>
        <dbReference type="SAM" id="MobiDB-lite"/>
    </source>
</evidence>
<dbReference type="RefSeq" id="WP_353978521.1">
    <property type="nucleotide sequence ID" value="NZ_JBEWLZ010000020.1"/>
</dbReference>
<dbReference type="CDD" id="cd11386">
    <property type="entry name" value="MCP_signal"/>
    <property type="match status" value="1"/>
</dbReference>
<comment type="caution">
    <text evidence="9">The sequence shown here is derived from an EMBL/GenBank/DDBJ whole genome shotgun (WGS) entry which is preliminary data.</text>
</comment>
<dbReference type="Pfam" id="PF18947">
    <property type="entry name" value="HAMP_2"/>
    <property type="match status" value="1"/>
</dbReference>
<evidence type="ECO:0000256" key="2">
    <source>
        <dbReference type="ARBA" id="ARBA00029447"/>
    </source>
</evidence>
<dbReference type="Pfam" id="PF12729">
    <property type="entry name" value="4HB_MCP_1"/>
    <property type="match status" value="1"/>
</dbReference>
<dbReference type="SMART" id="SM00283">
    <property type="entry name" value="MA"/>
    <property type="match status" value="1"/>
</dbReference>
<evidence type="ECO:0000256" key="3">
    <source>
        <dbReference type="PROSITE-ProRule" id="PRU00284"/>
    </source>
</evidence>
<dbReference type="InterPro" id="IPR051310">
    <property type="entry name" value="MCP_chemotaxis"/>
</dbReference>
<name>A0ABV2CVX1_9RHOO</name>
<sequence>MSASRMRLATRLGLAFAAVVGLMLVGVVWAIVSLNQVNDQITLVIKDRFPKTRQAHDIIDALNLVARSTRNIALVSDQAAVKKEMERITDARRIIQENLDKLDASITSEEGRRLLGVMTTKRAAYVQVLDELMKMTQTAKRDDLGRFLLETMRGPQNDYMDSLMKLIEFQEGLVERDGNAAAHAVRADTIVLVSLSIASVILAAVLAWLIIRRISAQLGGEPDLAREVLANIGRGRLDNAIVLRSGDSASMMATMKAMQDSLNAFVAAQETMARRHAEGWIKEHIDASAFPGTFGKMATDINELVASHIAVKMRVVEVISLYARGDFSIDMDRLPGDKAKITAAMDEVKKSLLGVSSEIKNVVAAGVAGDFSRRIDTSRFEFMFRDMVQDLNTLAETCDVGFNDVLRVANALAAGDLSQTITKDYPGLFGQTKTGVNGTAQALAKIVGEIKNTVEAAAVRGDFSVKIDLSDKRGYTRELSELLNRLSDVTDTGLKDIARVLEAVAKGDLTEKITADYPGTFGNLKNYTNGTVRSLEQMLRQIREASETIHTAASEIASGNTDLSSRTEEQAASLEETASSMEELTSTVKQNAQNARQANQLAEGASEVAGKGGDVVGQVVTTMGAINESSRKIVDIIGVIDGIAFQTNILALNAAVEAARAGEQGRGFAVVAGEVRNLAQRSAAAAKEIKGLIGNSVEKVEDGNRLVEQAGRTMEEVVVAIKRVTDIMNEISAASLEQSNGIEQVSVAVTQMDETTQQNAALVEQAAASAEALSGQAGTLLEIVRRFKLNEEALQAARTPTLEAPAKPAAAAPRPALHHAPSRPVPVPARSVSRPAVRHVVPAHAAAGAEEDESWSEF</sequence>
<evidence type="ECO:0000256" key="6">
    <source>
        <dbReference type="SAM" id="Phobius"/>
    </source>
</evidence>
<dbReference type="PANTHER" id="PTHR43531">
    <property type="entry name" value="PROTEIN ICFG"/>
    <property type="match status" value="1"/>
</dbReference>
<feature type="domain" description="Methyl-accepting transducer" evidence="7">
    <location>
        <begin position="545"/>
        <end position="774"/>
    </location>
</feature>
<dbReference type="Proteomes" id="UP001548590">
    <property type="component" value="Unassembled WGS sequence"/>
</dbReference>